<accession>A0A8J4WHF4</accession>
<dbReference type="SUPFAM" id="SSF46785">
    <property type="entry name" value="Winged helix' DNA-binding domain"/>
    <property type="match status" value="1"/>
</dbReference>
<dbReference type="SMART" id="SM00526">
    <property type="entry name" value="H15"/>
    <property type="match status" value="1"/>
</dbReference>
<dbReference type="Gene3D" id="1.10.10.10">
    <property type="entry name" value="Winged helix-like DNA-binding domain superfamily/Winged helix DNA-binding domain"/>
    <property type="match status" value="1"/>
</dbReference>
<dbReference type="AlphaFoldDB" id="A0A8J4WHF4"/>
<proteinExistence type="predicted"/>
<dbReference type="OrthoDB" id="10067792at2759"/>
<dbReference type="Proteomes" id="UP000748531">
    <property type="component" value="Unassembled WGS sequence"/>
</dbReference>
<dbReference type="InterPro" id="IPR005818">
    <property type="entry name" value="Histone_H1/H5_H15"/>
</dbReference>
<dbReference type="CDD" id="cd00073">
    <property type="entry name" value="H15"/>
    <property type="match status" value="1"/>
</dbReference>
<dbReference type="PROSITE" id="PS51504">
    <property type="entry name" value="H15"/>
    <property type="match status" value="1"/>
</dbReference>
<dbReference type="InterPro" id="IPR036390">
    <property type="entry name" value="WH_DNA-bd_sf"/>
</dbReference>
<sequence>MPSRTGWSDDAHRTDWVEIHYTFSIFAYLLTASVDHYYSPGRFNFLSHQLHSLLGLRIRPVTRGMSTLASAVAPAPYNKAKAAKPKVPVSHPPVIDMVKTAITSAKDRKGISLPIIKKYIAANYKLDVGKLGPQS</sequence>
<dbReference type="EMBL" id="LUCH01001981">
    <property type="protein sequence ID" value="KAF5402173.1"/>
    <property type="molecule type" value="Genomic_DNA"/>
</dbReference>
<keyword evidence="3" id="KW-1185">Reference proteome</keyword>
<evidence type="ECO:0000313" key="2">
    <source>
        <dbReference type="EMBL" id="KAF5402173.1"/>
    </source>
</evidence>
<organism evidence="2 3">
    <name type="scientific">Paragonimus heterotremus</name>
    <dbReference type="NCBI Taxonomy" id="100268"/>
    <lineage>
        <taxon>Eukaryota</taxon>
        <taxon>Metazoa</taxon>
        <taxon>Spiralia</taxon>
        <taxon>Lophotrochozoa</taxon>
        <taxon>Platyhelminthes</taxon>
        <taxon>Trematoda</taxon>
        <taxon>Digenea</taxon>
        <taxon>Plagiorchiida</taxon>
        <taxon>Troglotremata</taxon>
        <taxon>Troglotrematidae</taxon>
        <taxon>Paragonimus</taxon>
    </lineage>
</organism>
<feature type="domain" description="H15" evidence="1">
    <location>
        <begin position="90"/>
        <end position="135"/>
    </location>
</feature>
<gene>
    <name evidence="2" type="ORF">PHET_04363</name>
</gene>
<dbReference type="GO" id="GO:0000786">
    <property type="term" value="C:nucleosome"/>
    <property type="evidence" value="ECO:0007669"/>
    <property type="project" value="InterPro"/>
</dbReference>
<dbReference type="GO" id="GO:0003677">
    <property type="term" value="F:DNA binding"/>
    <property type="evidence" value="ECO:0007669"/>
    <property type="project" value="InterPro"/>
</dbReference>
<protein>
    <recommendedName>
        <fullName evidence="1">H15 domain-containing protein</fullName>
    </recommendedName>
</protein>
<evidence type="ECO:0000259" key="1">
    <source>
        <dbReference type="PROSITE" id="PS51504"/>
    </source>
</evidence>
<name>A0A8J4WHF4_9TREM</name>
<dbReference type="GO" id="GO:0006334">
    <property type="term" value="P:nucleosome assembly"/>
    <property type="evidence" value="ECO:0007669"/>
    <property type="project" value="InterPro"/>
</dbReference>
<dbReference type="InterPro" id="IPR036388">
    <property type="entry name" value="WH-like_DNA-bd_sf"/>
</dbReference>
<comment type="caution">
    <text evidence="2">The sequence shown here is derived from an EMBL/GenBank/DDBJ whole genome shotgun (WGS) entry which is preliminary data.</text>
</comment>
<reference evidence="2" key="1">
    <citation type="submission" date="2019-05" db="EMBL/GenBank/DDBJ databases">
        <title>Annotation for the trematode Paragonimus heterotremus.</title>
        <authorList>
            <person name="Choi Y.-J."/>
        </authorList>
    </citation>
    <scope>NUCLEOTIDE SEQUENCE</scope>
    <source>
        <strain evidence="2">LC</strain>
    </source>
</reference>
<evidence type="ECO:0000313" key="3">
    <source>
        <dbReference type="Proteomes" id="UP000748531"/>
    </source>
</evidence>
<dbReference type="Pfam" id="PF00538">
    <property type="entry name" value="Linker_histone"/>
    <property type="match status" value="1"/>
</dbReference>